<evidence type="ECO:0008006" key="4">
    <source>
        <dbReference type="Google" id="ProtNLM"/>
    </source>
</evidence>
<dbReference type="Proteomes" id="UP001189429">
    <property type="component" value="Unassembled WGS sequence"/>
</dbReference>
<evidence type="ECO:0000256" key="1">
    <source>
        <dbReference type="SAM" id="MobiDB-lite"/>
    </source>
</evidence>
<protein>
    <recommendedName>
        <fullName evidence="4">Indole-3-glycerol-phosphate synthase</fullName>
    </recommendedName>
</protein>
<accession>A0ABN9QJ59</accession>
<feature type="region of interest" description="Disordered" evidence="1">
    <location>
        <begin position="141"/>
        <end position="305"/>
    </location>
</feature>
<feature type="region of interest" description="Disordered" evidence="1">
    <location>
        <begin position="1"/>
        <end position="77"/>
    </location>
</feature>
<proteinExistence type="predicted"/>
<keyword evidence="3" id="KW-1185">Reference proteome</keyword>
<comment type="caution">
    <text evidence="2">The sequence shown here is derived from an EMBL/GenBank/DDBJ whole genome shotgun (WGS) entry which is preliminary data.</text>
</comment>
<name>A0ABN9QJ59_9DINO</name>
<sequence length="468" mass="48983">MSGRLAPLPEAGASGSGEDTAPSPVLLASEERGQSGMVTAPTEQRRPPPHLVDGQPGHLHLPGHHQQPQQQKQQQHFTGPVAMQAGPAGQHHSGYCWPTFPSAHGPPGQWVWVPAGWGLHLFPPAGADRAAALAGDLQADVAAPTTPPPRAAKTNAPGSPMGSGGPATPTLPIVPPMPSLSEELSGEPSHGYDERAVRPCGADESAPQAARVEASEAPTAAAGTGHQGSPLLPHHGKAAADLRGAAARDEEDGAPPVPPHEHADVGLRDAAVWDEEEGEPRETPAPGTPTPAKMPSGGEHPEEAGFGQLRDQLPTIREGAVRATADAAAAQDREPAESGATAEADDLVPVPASLIVHCIETAERLDLPAIIVHPEYETAEYVPATLKREHDLQWVARFCWREVLQRSPPKKLTAWMLCRSEGEQTSILKGGGTTVFSHLHDLPETAIVTVVIGRLSDLSTFEAALKIS</sequence>
<feature type="compositionally biased region" description="Low complexity" evidence="1">
    <location>
        <begin position="179"/>
        <end position="189"/>
    </location>
</feature>
<feature type="compositionally biased region" description="Low complexity" evidence="1">
    <location>
        <begin position="54"/>
        <end position="76"/>
    </location>
</feature>
<gene>
    <name evidence="2" type="ORF">PCOR1329_LOCUS12239</name>
</gene>
<evidence type="ECO:0000313" key="3">
    <source>
        <dbReference type="Proteomes" id="UP001189429"/>
    </source>
</evidence>
<reference evidence="2" key="1">
    <citation type="submission" date="2023-10" db="EMBL/GenBank/DDBJ databases">
        <authorList>
            <person name="Chen Y."/>
            <person name="Shah S."/>
            <person name="Dougan E. K."/>
            <person name="Thang M."/>
            <person name="Chan C."/>
        </authorList>
    </citation>
    <scope>NUCLEOTIDE SEQUENCE [LARGE SCALE GENOMIC DNA]</scope>
</reference>
<evidence type="ECO:0000313" key="2">
    <source>
        <dbReference type="EMBL" id="CAK0805812.1"/>
    </source>
</evidence>
<dbReference type="EMBL" id="CAUYUJ010003558">
    <property type="protein sequence ID" value="CAK0805812.1"/>
    <property type="molecule type" value="Genomic_DNA"/>
</dbReference>
<feature type="compositionally biased region" description="Low complexity" evidence="1">
    <location>
        <begin position="151"/>
        <end position="170"/>
    </location>
</feature>
<organism evidence="2 3">
    <name type="scientific">Prorocentrum cordatum</name>
    <dbReference type="NCBI Taxonomy" id="2364126"/>
    <lineage>
        <taxon>Eukaryota</taxon>
        <taxon>Sar</taxon>
        <taxon>Alveolata</taxon>
        <taxon>Dinophyceae</taxon>
        <taxon>Prorocentrales</taxon>
        <taxon>Prorocentraceae</taxon>
        <taxon>Prorocentrum</taxon>
    </lineage>
</organism>